<keyword evidence="6 7" id="KW-0472">Membrane</keyword>
<evidence type="ECO:0000256" key="6">
    <source>
        <dbReference type="ARBA" id="ARBA00023136"/>
    </source>
</evidence>
<comment type="subcellular location">
    <subcellularLocation>
        <location evidence="1">Cell membrane</location>
        <topology evidence="1">Multi-pass membrane protein</topology>
    </subcellularLocation>
</comment>
<organism evidence="10 11">
    <name type="scientific">Streptococcus mitis</name>
    <dbReference type="NCBI Taxonomy" id="28037"/>
    <lineage>
        <taxon>Bacteria</taxon>
        <taxon>Bacillati</taxon>
        <taxon>Bacillota</taxon>
        <taxon>Bacilli</taxon>
        <taxon>Lactobacillales</taxon>
        <taxon>Streptococcaceae</taxon>
        <taxon>Streptococcus</taxon>
        <taxon>Streptococcus mitis group</taxon>
    </lineage>
</organism>
<keyword evidence="4 7" id="KW-0812">Transmembrane</keyword>
<feature type="domain" description="ABC3 transporter permease C-terminal" evidence="8">
    <location>
        <begin position="289"/>
        <end position="417"/>
    </location>
</feature>
<dbReference type="Pfam" id="PF12704">
    <property type="entry name" value="MacB_PCD"/>
    <property type="match status" value="1"/>
</dbReference>
<evidence type="ECO:0000259" key="9">
    <source>
        <dbReference type="Pfam" id="PF12704"/>
    </source>
</evidence>
<comment type="similarity">
    <text evidence="2">Belongs to the ABC-4 integral membrane protein family. LolC/E subfamily.</text>
</comment>
<dbReference type="GO" id="GO:0044874">
    <property type="term" value="P:lipoprotein localization to outer membrane"/>
    <property type="evidence" value="ECO:0007669"/>
    <property type="project" value="TreeGrafter"/>
</dbReference>
<evidence type="ECO:0000256" key="4">
    <source>
        <dbReference type="ARBA" id="ARBA00022692"/>
    </source>
</evidence>
<feature type="domain" description="MacB-like periplasmic core" evidence="9">
    <location>
        <begin position="22"/>
        <end position="252"/>
    </location>
</feature>
<gene>
    <name evidence="10" type="ORF">SK1126_1373</name>
</gene>
<dbReference type="PANTHER" id="PTHR30489">
    <property type="entry name" value="LIPOPROTEIN-RELEASING SYSTEM TRANSMEMBRANE PROTEIN LOLE"/>
    <property type="match status" value="1"/>
</dbReference>
<sequence length="425" mass="46740">MNPIQRAWAYVSRKRLRSFILFLILLVLLAGISACLTLMKSNKTVETNLYKSLNTSFSIKKIENGQTFKLSDLASVSKIKGLENVSPELETVAKLKDKEAVSGEQNVERDDLSAADKNLVSLTALEDSSKDVTFTSSAFNLKEGRHLQKGDSKKILIHEELAKKNSLSLHDKISLNAGQSESGKGQTVEFEIVGIFSGKKQEKFTGLSSDFSENQVFTDYESSQSILGNGEPQVTAARFYVENPKEMDGLLKQVENLALENNGYQVEKENKAFEQIKDSVATFQTFLTIFLYGIMIAGAGALILVLSLWLRERVYEVGILLALGKDKSSIFLQFCLEVVLVSLGALLPSFIAGNVITSYLLQTLLASGDQAVLQDTLAKASSLSTNILSFAESYVFLVLLSCLSVALCFLFLFRKSPKEILSSIS</sequence>
<dbReference type="PANTHER" id="PTHR30489:SF0">
    <property type="entry name" value="LIPOPROTEIN-RELEASING SYSTEM TRANSMEMBRANE PROTEIN LOLE"/>
    <property type="match status" value="1"/>
</dbReference>
<dbReference type="InterPro" id="IPR025857">
    <property type="entry name" value="MacB_PCD"/>
</dbReference>
<dbReference type="Pfam" id="PF02687">
    <property type="entry name" value="FtsX"/>
    <property type="match status" value="1"/>
</dbReference>
<evidence type="ECO:0000256" key="3">
    <source>
        <dbReference type="ARBA" id="ARBA00022475"/>
    </source>
</evidence>
<evidence type="ECO:0000256" key="2">
    <source>
        <dbReference type="ARBA" id="ARBA00005236"/>
    </source>
</evidence>
<dbReference type="EMBL" id="JPFT01000006">
    <property type="protein sequence ID" value="KEQ32412.1"/>
    <property type="molecule type" value="Genomic_DNA"/>
</dbReference>
<evidence type="ECO:0000256" key="5">
    <source>
        <dbReference type="ARBA" id="ARBA00022989"/>
    </source>
</evidence>
<evidence type="ECO:0000256" key="7">
    <source>
        <dbReference type="SAM" id="Phobius"/>
    </source>
</evidence>
<keyword evidence="3" id="KW-1003">Cell membrane</keyword>
<dbReference type="Proteomes" id="UP000028093">
    <property type="component" value="Unassembled WGS sequence"/>
</dbReference>
<dbReference type="GO" id="GO:0098797">
    <property type="term" value="C:plasma membrane protein complex"/>
    <property type="evidence" value="ECO:0007669"/>
    <property type="project" value="TreeGrafter"/>
</dbReference>
<evidence type="ECO:0000313" key="10">
    <source>
        <dbReference type="EMBL" id="KEQ32412.1"/>
    </source>
</evidence>
<name>A0A081PNY9_STRMT</name>
<evidence type="ECO:0000259" key="8">
    <source>
        <dbReference type="Pfam" id="PF02687"/>
    </source>
</evidence>
<dbReference type="AlphaFoldDB" id="A0A081PNY9"/>
<dbReference type="PROSITE" id="PS51257">
    <property type="entry name" value="PROKAR_LIPOPROTEIN"/>
    <property type="match status" value="1"/>
</dbReference>
<dbReference type="InterPro" id="IPR051447">
    <property type="entry name" value="Lipoprotein-release_system"/>
</dbReference>
<feature type="transmembrane region" description="Helical" evidence="7">
    <location>
        <begin position="289"/>
        <end position="310"/>
    </location>
</feature>
<evidence type="ECO:0000313" key="11">
    <source>
        <dbReference type="Proteomes" id="UP000028093"/>
    </source>
</evidence>
<proteinExistence type="inferred from homology"/>
<feature type="transmembrane region" description="Helical" evidence="7">
    <location>
        <begin position="330"/>
        <end position="351"/>
    </location>
</feature>
<reference evidence="10 11" key="1">
    <citation type="submission" date="2014-05" db="EMBL/GenBank/DDBJ databases">
        <authorList>
            <person name="Daugherty S.C."/>
            <person name="Tallon L.J."/>
            <person name="Sadzewicz L."/>
            <person name="Kilian M."/>
            <person name="Tettelin H."/>
        </authorList>
    </citation>
    <scope>NUCLEOTIDE SEQUENCE [LARGE SCALE GENOMIC DNA]</scope>
    <source>
        <strain evidence="10 11">SK1126</strain>
    </source>
</reference>
<keyword evidence="5 7" id="KW-1133">Transmembrane helix</keyword>
<accession>A0A081PNY9</accession>
<feature type="transmembrane region" description="Helical" evidence="7">
    <location>
        <begin position="394"/>
        <end position="413"/>
    </location>
</feature>
<dbReference type="PATRIC" id="fig|28037.99.peg.1291"/>
<evidence type="ECO:0000256" key="1">
    <source>
        <dbReference type="ARBA" id="ARBA00004651"/>
    </source>
</evidence>
<dbReference type="InterPro" id="IPR003838">
    <property type="entry name" value="ABC3_permease_C"/>
</dbReference>
<dbReference type="RefSeq" id="WP_033682113.1">
    <property type="nucleotide sequence ID" value="NZ_CAMHZL010000006.1"/>
</dbReference>
<protein>
    <submittedName>
        <fullName evidence="10">FtsX-like permease family protein</fullName>
    </submittedName>
</protein>
<comment type="caution">
    <text evidence="10">The sequence shown here is derived from an EMBL/GenBank/DDBJ whole genome shotgun (WGS) entry which is preliminary data.</text>
</comment>